<feature type="compositionally biased region" description="Basic and acidic residues" evidence="1">
    <location>
        <begin position="316"/>
        <end position="326"/>
    </location>
</feature>
<feature type="compositionally biased region" description="Low complexity" evidence="1">
    <location>
        <begin position="438"/>
        <end position="448"/>
    </location>
</feature>
<reference evidence="3" key="1">
    <citation type="submission" date="2024-05" db="EMBL/GenBank/DDBJ databases">
        <title>Planctomycetes of the genus Singulisphaera possess chitinolytic capabilities.</title>
        <authorList>
            <person name="Ivanova A."/>
        </authorList>
    </citation>
    <scope>NUCLEOTIDE SEQUENCE</scope>
    <source>
        <strain evidence="3">Ch08T</strain>
    </source>
</reference>
<organism evidence="3">
    <name type="scientific">Singulisphaera sp. Ch08</name>
    <dbReference type="NCBI Taxonomy" id="3120278"/>
    <lineage>
        <taxon>Bacteria</taxon>
        <taxon>Pseudomonadati</taxon>
        <taxon>Planctomycetota</taxon>
        <taxon>Planctomycetia</taxon>
        <taxon>Isosphaerales</taxon>
        <taxon>Isosphaeraceae</taxon>
        <taxon>Singulisphaera</taxon>
    </lineage>
</organism>
<evidence type="ECO:0000256" key="2">
    <source>
        <dbReference type="SAM" id="Phobius"/>
    </source>
</evidence>
<keyword evidence="2" id="KW-1133">Transmembrane helix</keyword>
<keyword evidence="2" id="KW-0812">Transmembrane</keyword>
<accession>A0AAU7CIT8</accession>
<feature type="compositionally biased region" description="Polar residues" evidence="1">
    <location>
        <begin position="1016"/>
        <end position="1026"/>
    </location>
</feature>
<feature type="transmembrane region" description="Helical" evidence="2">
    <location>
        <begin position="34"/>
        <end position="51"/>
    </location>
</feature>
<name>A0AAU7CIT8_9BACT</name>
<feature type="compositionally biased region" description="Polar residues" evidence="1">
    <location>
        <begin position="966"/>
        <end position="995"/>
    </location>
</feature>
<feature type="compositionally biased region" description="Polar residues" evidence="1">
    <location>
        <begin position="363"/>
        <end position="374"/>
    </location>
</feature>
<feature type="compositionally biased region" description="Polar residues" evidence="1">
    <location>
        <begin position="945"/>
        <end position="956"/>
    </location>
</feature>
<dbReference type="AlphaFoldDB" id="A0AAU7CIT8"/>
<evidence type="ECO:0000256" key="1">
    <source>
        <dbReference type="SAM" id="MobiDB-lite"/>
    </source>
</evidence>
<feature type="region of interest" description="Disordered" evidence="1">
    <location>
        <begin position="316"/>
        <end position="340"/>
    </location>
</feature>
<feature type="compositionally biased region" description="Gly residues" evidence="1">
    <location>
        <begin position="881"/>
        <end position="895"/>
    </location>
</feature>
<feature type="compositionally biased region" description="Basic and acidic residues" evidence="1">
    <location>
        <begin position="694"/>
        <end position="730"/>
    </location>
</feature>
<feature type="compositionally biased region" description="Polar residues" evidence="1">
    <location>
        <begin position="814"/>
        <end position="838"/>
    </location>
</feature>
<feature type="transmembrane region" description="Helical" evidence="2">
    <location>
        <begin position="63"/>
        <end position="83"/>
    </location>
</feature>
<keyword evidence="2" id="KW-0472">Membrane</keyword>
<proteinExistence type="predicted"/>
<dbReference type="EMBL" id="CP155447">
    <property type="protein sequence ID" value="XBH05081.1"/>
    <property type="molecule type" value="Genomic_DNA"/>
</dbReference>
<feature type="compositionally biased region" description="Basic and acidic residues" evidence="1">
    <location>
        <begin position="509"/>
        <end position="576"/>
    </location>
</feature>
<sequence>MALGLQPVGKLLDYEQYIEYQLERTQARIKGAEVLNACLVLSTAGLGALFLEVVFDHLIGLPFWVRALTLGAGGALALGFILARIVRPLLSPVNGLYAAKAIEDANPTLQNSLISYLDLRRHGGGGVSTPFLAAVEAKAVNDLLEVDVETVVDLRGLLRTTYALSGIVLIVVIYALFTPRSLLDSVRRALLADVHRPTAVQLKNIKPGDQADLSRVVETATVPFSVEIQGARPDQVVLHYRENGEEEDSTREFAPGQTPFEPWQTTLPEVRQSLDYHITAGDAVSRTYHLEVVPAPIRAVNEILAAKRLPPDAEIEESRALQREEPAINSATKGRRRPFTVERLEKLQRVLEDHHGQRAPLGPSQNIRSVNSKPGQDPPALRADADPTVPPATKTSSAVVVHQAGRPKGTEQGSSPQPPPGQAGRPSTGSGSGSNFDAAANAPENEAATPGPTNAEKTASSSSTPTKPGRRLQQDGDPGPRTPHPKAPNHGPISNRSQPGQPTPGASLKNERPEGGKNERPEGGKNERPEGGKNERPEGGKNERPEGGKNEWPEGGKNERPEGGKNERPEGGKNERPPQPQARSSGLRGKPITSLKNQHFNEQQPEKKFAKSAPSSVKASGGAGQADPTKPAAPRSNSQGIQPDSTSNAVNPPQAKNAREQPTSGKNADKVPPARGEIAPDVRSTNRAGSNGRVGEKEQPEAKAKTKENSKEPEKKQKDSPLLKTQETRQAKRPRSLPDANESPQEPAHEPLPKRDQPRSKSASPPPESGEAPKPGEPGPQQLPSPEAGLPGKTPPGLPSGNPGPAGEKPSQVPHENSTSPGKNPSGRSPKPKSSLTRAPQQPPSASPSPKKAKSPAPLGQSSSRPQGQRPGSAPARSSGRGDGLGSETGPGNGPGSIARGNVDPSGELVPSSSRVPGGRLPSREKASSTPKEGNPQAEAVSPAGRQSTQAGSQSAGPDAPGDRSNAGSDQQLEQPANPTIGASLSPSPQGGASDSRTHRRVPLDTPSLHAGGPANQDQSKPTPHTASPLESAAETVAPDHLPPARSRAEPVVRRLRELIEQDLVSPEVLDAAGVTSKQELDQFVTTLEWELSPDKEPPLGREIEVSQRARETLSVPASLTGLNLKPRGRIDTTRTRSHGEKDKFRGNNEGHRFLVPPELRAGFNAYRTALSRSTRQSP</sequence>
<feature type="compositionally biased region" description="Polar residues" evidence="1">
    <location>
        <begin position="635"/>
        <end position="651"/>
    </location>
</feature>
<evidence type="ECO:0000313" key="3">
    <source>
        <dbReference type="EMBL" id="XBH05081.1"/>
    </source>
</evidence>
<feature type="compositionally biased region" description="Basic and acidic residues" evidence="1">
    <location>
        <begin position="1129"/>
        <end position="1153"/>
    </location>
</feature>
<dbReference type="RefSeq" id="WP_406697878.1">
    <property type="nucleotide sequence ID" value="NZ_CP155447.1"/>
</dbReference>
<feature type="compositionally biased region" description="Polar residues" evidence="1">
    <location>
        <begin position="594"/>
        <end position="603"/>
    </location>
</feature>
<gene>
    <name evidence="3" type="ORF">V5E97_03410</name>
</gene>
<feature type="transmembrane region" description="Helical" evidence="2">
    <location>
        <begin position="160"/>
        <end position="177"/>
    </location>
</feature>
<protein>
    <submittedName>
        <fullName evidence="3">Uncharacterized protein</fullName>
    </submittedName>
</protein>
<feature type="compositionally biased region" description="Basic and acidic residues" evidence="1">
    <location>
        <begin position="747"/>
        <end position="759"/>
    </location>
</feature>
<feature type="region of interest" description="Disordered" evidence="1">
    <location>
        <begin position="1122"/>
        <end position="1153"/>
    </location>
</feature>
<feature type="region of interest" description="Disordered" evidence="1">
    <location>
        <begin position="353"/>
        <end position="1049"/>
    </location>
</feature>